<comment type="caution">
    <text evidence="1">The sequence shown here is derived from an EMBL/GenBank/DDBJ whole genome shotgun (WGS) entry which is preliminary data.</text>
</comment>
<proteinExistence type="predicted"/>
<reference evidence="1 2" key="1">
    <citation type="submission" date="2016-11" db="EMBL/GenBank/DDBJ databases">
        <title>Whole genomes of Flavobacteriaceae.</title>
        <authorList>
            <person name="Stine C."/>
            <person name="Li C."/>
            <person name="Tadesse D."/>
        </authorList>
    </citation>
    <scope>NUCLEOTIDE SEQUENCE [LARGE SCALE GENOMIC DNA]</scope>
    <source>
        <strain evidence="1 2">ATCC 29551</strain>
    </source>
</reference>
<dbReference type="RefSeq" id="WP_089052178.1">
    <property type="nucleotide sequence ID" value="NZ_MUGY01000019.1"/>
</dbReference>
<keyword evidence="2" id="KW-1185">Reference proteome</keyword>
<organism evidence="1 2">
    <name type="scientific">Flavobacterium hydatis</name>
    <name type="common">Cytophaga aquatilis</name>
    <dbReference type="NCBI Taxonomy" id="991"/>
    <lineage>
        <taxon>Bacteria</taxon>
        <taxon>Pseudomonadati</taxon>
        <taxon>Bacteroidota</taxon>
        <taxon>Flavobacteriia</taxon>
        <taxon>Flavobacteriales</taxon>
        <taxon>Flavobacteriaceae</taxon>
        <taxon>Flavobacterium</taxon>
    </lineage>
</organism>
<name>A0ABX4CFK9_FLAHY</name>
<dbReference type="Proteomes" id="UP000198424">
    <property type="component" value="Unassembled WGS sequence"/>
</dbReference>
<evidence type="ECO:0000313" key="1">
    <source>
        <dbReference type="EMBL" id="OXA92650.1"/>
    </source>
</evidence>
<protein>
    <recommendedName>
        <fullName evidence="3">Ig-like domain-containing protein</fullName>
    </recommendedName>
</protein>
<evidence type="ECO:0000313" key="2">
    <source>
        <dbReference type="Proteomes" id="UP000198424"/>
    </source>
</evidence>
<gene>
    <name evidence="1" type="ORF">B0A62_14700</name>
</gene>
<accession>A0ABX4CFK9</accession>
<dbReference type="InterPro" id="IPR026341">
    <property type="entry name" value="T9SS_type_B"/>
</dbReference>
<evidence type="ECO:0008006" key="3">
    <source>
        <dbReference type="Google" id="ProtNLM"/>
    </source>
</evidence>
<dbReference type="EMBL" id="MUGY01000019">
    <property type="protein sequence ID" value="OXA92650.1"/>
    <property type="molecule type" value="Genomic_DNA"/>
</dbReference>
<dbReference type="NCBIfam" id="TIGR04131">
    <property type="entry name" value="Bac_Flav_CTERM"/>
    <property type="match status" value="1"/>
</dbReference>
<sequence>MKKTTLIEKSCLEKVFNRRSVLLLFLLINFVMQAQATLPAFTLNVTPTAESCRNNGALTFSTSGTNPGATVTYAIYKAPNFTTAIATTTSNSLTGLSGGAYRVNATQSMAGHTSNSQIWNGNINADVNPITFSVTKTDVTCPNSGAINITINTGTPAAVNAYSITGSMNVGPQSGGSFTGLSGGSYIVSVKDNCGEIVTQTVTLTVFTPNVIFEPGTNYNTERSVCGFGDFRQFIKAGADSNVMVYPLQFDYIVHPPGGGADIITSRTIAGANRYGSTSDDITTSIPFYNTPFVLDLKITDACGNVFTTTRNINDPAQVTPQVLPADCSGSYLSLGTQYMASPLSYEVLSAPPGYTIGAPSNSNLIGGVGNPIPDGSYVVRVTDACGIVINTNVTVSTPTPSVWVFQGIGCGAGNGSFSVSQNTSTYTFTSAKVTAGPSVFSGSYPVNVASNISADGYNVVFYDVPGGTYTVETTDKCGHVITTNVDVIGYNQGTVVASKVQKCGSFDVNLSVTGDNLVASNQNIYYWLQIKDPSSDKWGHPTAGGYSSDIPDNTNAQLLTNGQQQGSWSAPGNYRIVKTFTTLHLGPGVASWGYGRNCYDVLSTFDYATMGLKAKDLYSFKCADGVHYNASITGYDGVEPYAYGITTKNGNPFVVNNGNSSLFTGLTSGIYNFTITDACGNVVNSLLDIEKLGLPKLTAVNICNGSTTGKLSVDGVPYLNFSWTKDADPTVLSTSSSLSFPTFNTATDTGTYHVRLTSSPPGSCVDVVLDYKITSNLDNPNSGANSSTPVCRSVTNLDLNTLLPATADPYGTWVETTNPSSGNLNGHLWSPSVSATGSFTFTYTVNGLCSGTSVSTYTIVNTAAPNAPTADVTQPTCALSTGTITVTAPVAASDITYTLTGTNPVTAAVVSTTGIFSGLASGIYDVTASAGACISAASSFTVNVQPVTPAIALFSAVTQPTCATATGSFTITNYDATKTYTFTPNTGVNVSATGVVTAPEGTYTATVRDVTSGCTSAASANALINAQPITPVTPTLSSVTQPTCGIATGSFTITNYDATYIYTIIPNTGVNVSATGVVTAPEGNYTVTAKLGACTSPTASTIVNAQPLTPVQPALSIVIQPTTCAMPNGSFTITNYNATYTYEVTPNTGVNVSATGVVTAPEGNYTVTATLGTCTSVSSLNAKVNAAPLAPATALFSAVTEPTCATATGSFTITNYDATKTYTFTPNTGVNVSATGVVTAPSGTYTATVRDVTSGCTSAASANALINAQPITPVTPTLSSVTQPTCAIATGSFTITNYDATYIYTITPNTGVNVSATGVVTAPEGNYTVTAKLGACTSPTASTIVNAQPLTPVQPALSIVIQPTTCAMSNGSFTITNYDATYTYEVTPNTGVNVSATGVVTAPEGNYTVTATLGTCTSVSSLNAKVNAAPLAPATALFSAVTEPTCATATGSFTITNYDATKTYTFTPNTGVNVSAAGVVTAPSGTYTATVRDVTSGCTSAASANALINAQPITPVTPTLSSVTQPTCAIATGSFTITNYDATYTYEVTPNTGVNVSATGVVTAPEGNYTVTATLGACISLTANTIVNAQPVTPAIALFSAVTQPTCATATGSFTITNYDATKTYTFTPNTGVNVSATGVVTAPVGTYTATVRDVTSGCTSAASASALINAQPITPVTPTLSTVTQPTCAIATGSFTITNYDATYTYTVTPNTGVNVSATGVVTAPEGNYTVTATLGACSSASSLSAKVNTAPLAPATALFSAVTQPTCATATGSFAITNYDATKTYTFTPNTGVTVSSTGVVTAPSGTYTAIVTDAISGCISSVSNNVQIQSVICAKVDDYTQTPIKGRDGGTMPSVMINDTFNGSPIIASEVNLTGVNVPTGLTLNNDGTITVAPNTRPGNYEVTYSICEKLNPSNCDTTTATVVVATTVIHANGDDYTATPINEKDGGTTPNVLDNDTLNGLPVIASEVNLTGVTVPTGFTLNTDGTITVAPNTPAGNYTIIYSICEKLNPTNCDTATVTIAIDPSCIIEVFNAVSPNGDGENDVFRIDGLECFPDNTVEIYNRWGVLVFDLDHYNNSDRAFKGISEGRVTINQSAGLPVGTYYYILKYKDNASNAHSKAGYLYLNR</sequence>
<dbReference type="Pfam" id="PF13585">
    <property type="entry name" value="CHU_C"/>
    <property type="match status" value="1"/>
</dbReference>